<accession>A0A1D8NAS2</accession>
<evidence type="ECO:0000313" key="2">
    <source>
        <dbReference type="EMBL" id="AOW02723.1"/>
    </source>
</evidence>
<feature type="region of interest" description="Disordered" evidence="1">
    <location>
        <begin position="1"/>
        <end position="34"/>
    </location>
</feature>
<sequence length="166" mass="18750">MLDRARVKGQAIRASSSESQPSGQPYQASRQDPDPLVVRHLRPQPQGPEKVTWGAAASPRLVVLNHIVCRGPYRPSYVHPPPGLLRCFTLIDFTRAPALRGPKPRRIKLQYSPKTPFRSIKGLQNHPTSVPKPRAHRYSLFHHAMAMLGCFRVAPKVQYRNPKQQV</sequence>
<dbReference type="GeneID" id="94582953"/>
<protein>
    <submittedName>
        <fullName evidence="2">Uncharacterized protein</fullName>
    </submittedName>
</protein>
<dbReference type="VEuPathDB" id="FungiDB:YALI1_C16688g"/>
<reference evidence="2 3" key="1">
    <citation type="journal article" date="2016" name="PLoS ONE">
        <title>Sequence Assembly of Yarrowia lipolytica Strain W29/CLIB89 Shows Transposable Element Diversity.</title>
        <authorList>
            <person name="Magnan C."/>
            <person name="Yu J."/>
            <person name="Chang I."/>
            <person name="Jahn E."/>
            <person name="Kanomata Y."/>
            <person name="Wu J."/>
            <person name="Zeller M."/>
            <person name="Oakes M."/>
            <person name="Baldi P."/>
            <person name="Sandmeyer S."/>
        </authorList>
    </citation>
    <scope>NUCLEOTIDE SEQUENCE [LARGE SCALE GENOMIC DNA]</scope>
    <source>
        <strain evidence="3">CLIB89(W29)</strain>
    </source>
</reference>
<organism evidence="2 3">
    <name type="scientific">Yarrowia lipolytica</name>
    <name type="common">Candida lipolytica</name>
    <dbReference type="NCBI Taxonomy" id="4952"/>
    <lineage>
        <taxon>Eukaryota</taxon>
        <taxon>Fungi</taxon>
        <taxon>Dikarya</taxon>
        <taxon>Ascomycota</taxon>
        <taxon>Saccharomycotina</taxon>
        <taxon>Dipodascomycetes</taxon>
        <taxon>Dipodascales</taxon>
        <taxon>Dipodascales incertae sedis</taxon>
        <taxon>Yarrowia</taxon>
    </lineage>
</organism>
<proteinExistence type="predicted"/>
<name>A0A1D8NAS2_YARLL</name>
<dbReference type="RefSeq" id="XP_068138419.1">
    <property type="nucleotide sequence ID" value="XM_068282318.1"/>
</dbReference>
<evidence type="ECO:0000256" key="1">
    <source>
        <dbReference type="SAM" id="MobiDB-lite"/>
    </source>
</evidence>
<feature type="compositionally biased region" description="Polar residues" evidence="1">
    <location>
        <begin position="13"/>
        <end position="30"/>
    </location>
</feature>
<gene>
    <name evidence="2" type="ORF">YALI1_C16688g</name>
</gene>
<dbReference type="Proteomes" id="UP000182444">
    <property type="component" value="Chromosome 1C"/>
</dbReference>
<dbReference type="AlphaFoldDB" id="A0A1D8NAS2"/>
<evidence type="ECO:0000313" key="3">
    <source>
        <dbReference type="Proteomes" id="UP000182444"/>
    </source>
</evidence>
<dbReference type="EMBL" id="CP017555">
    <property type="protein sequence ID" value="AOW02723.1"/>
    <property type="molecule type" value="Genomic_DNA"/>
</dbReference>